<dbReference type="Proteomes" id="UP001163046">
    <property type="component" value="Unassembled WGS sequence"/>
</dbReference>
<sequence length="213" mass="23946">MGLCISKAWCSLRSFVGISLQQLASAHDSFHGTAISLVQHPTTSNKGIDRDIPVLNETVESQRKIAQLPEIYTSVQPAFLQVKDPFVPPVVGQLKPSLATPESIEKEYEWLNHLRELFDRETLRKDDYLSWAGFHASRQPPSTHTTAIIALLPMFLENAHSVAMILHSMNVVKSAVQHINPNRYQSLRLISHCLLLRSRLSGTGQHHTERISL</sequence>
<dbReference type="PANTHER" id="PTHR47018">
    <property type="entry name" value="CXC DOMAIN-CONTAINING PROTEIN-RELATED"/>
    <property type="match status" value="1"/>
</dbReference>
<comment type="caution">
    <text evidence="1">The sequence shown here is derived from an EMBL/GenBank/DDBJ whole genome shotgun (WGS) entry which is preliminary data.</text>
</comment>
<organism evidence="1 2">
    <name type="scientific">Desmophyllum pertusum</name>
    <dbReference type="NCBI Taxonomy" id="174260"/>
    <lineage>
        <taxon>Eukaryota</taxon>
        <taxon>Metazoa</taxon>
        <taxon>Cnidaria</taxon>
        <taxon>Anthozoa</taxon>
        <taxon>Hexacorallia</taxon>
        <taxon>Scleractinia</taxon>
        <taxon>Caryophylliina</taxon>
        <taxon>Caryophylliidae</taxon>
        <taxon>Desmophyllum</taxon>
    </lineage>
</organism>
<dbReference type="OrthoDB" id="5949854at2759"/>
<evidence type="ECO:0000313" key="1">
    <source>
        <dbReference type="EMBL" id="KAJ7391217.1"/>
    </source>
</evidence>
<evidence type="ECO:0000313" key="2">
    <source>
        <dbReference type="Proteomes" id="UP001163046"/>
    </source>
</evidence>
<dbReference type="EMBL" id="MU825407">
    <property type="protein sequence ID" value="KAJ7391217.1"/>
    <property type="molecule type" value="Genomic_DNA"/>
</dbReference>
<accession>A0A9X0A0P1</accession>
<reference evidence="1" key="1">
    <citation type="submission" date="2023-01" db="EMBL/GenBank/DDBJ databases">
        <title>Genome assembly of the deep-sea coral Lophelia pertusa.</title>
        <authorList>
            <person name="Herrera S."/>
            <person name="Cordes E."/>
        </authorList>
    </citation>
    <scope>NUCLEOTIDE SEQUENCE</scope>
    <source>
        <strain evidence="1">USNM1676648</strain>
        <tissue evidence="1">Polyp</tissue>
    </source>
</reference>
<gene>
    <name evidence="1" type="ORF">OS493_019348</name>
</gene>
<dbReference type="AlphaFoldDB" id="A0A9X0A0P1"/>
<name>A0A9X0A0P1_9CNID</name>
<proteinExistence type="predicted"/>
<keyword evidence="2" id="KW-1185">Reference proteome</keyword>
<protein>
    <submittedName>
        <fullName evidence="1">Uncharacterized protein</fullName>
    </submittedName>
</protein>